<protein>
    <submittedName>
        <fullName evidence="2">Uncharacterized protein</fullName>
    </submittedName>
</protein>
<gene>
    <name evidence="2" type="ORF">PCOR1329_LOCUS16632</name>
</gene>
<name>A0ABN9R0U0_9DINO</name>
<sequence length="288" mass="31750">MRSAVRRGHQDACPLAFGIGPAWTDAAEKLLLGTHGLRKYHEQEPTLVLAMWGSLEYDGCELEVMYNRRKLLSRLWALCSLEALSPQGARSWQQLETIVNSSRSLQHHREENSEDIVGSETRVETWRTHQWTEIETGTVNAVPACEYVGHASRLQLLGATQASEETLERERKFDALAAMKPVARRTDFAPTMSRSLTRSKASSGVRPLPGAFELTRECTDWDAKEKPSRTRKGMGTTAFGLQPGRSPPAGGQASPLRRPRRDVAPVFARTAPAGFTTRASVGSAKAAP</sequence>
<organism evidence="2 3">
    <name type="scientific">Prorocentrum cordatum</name>
    <dbReference type="NCBI Taxonomy" id="2364126"/>
    <lineage>
        <taxon>Eukaryota</taxon>
        <taxon>Sar</taxon>
        <taxon>Alveolata</taxon>
        <taxon>Dinophyceae</taxon>
        <taxon>Prorocentrales</taxon>
        <taxon>Prorocentraceae</taxon>
        <taxon>Prorocentrum</taxon>
    </lineage>
</organism>
<evidence type="ECO:0000313" key="3">
    <source>
        <dbReference type="Proteomes" id="UP001189429"/>
    </source>
</evidence>
<reference evidence="2" key="1">
    <citation type="submission" date="2023-10" db="EMBL/GenBank/DDBJ databases">
        <authorList>
            <person name="Chen Y."/>
            <person name="Shah S."/>
            <person name="Dougan E. K."/>
            <person name="Thang M."/>
            <person name="Chan C."/>
        </authorList>
    </citation>
    <scope>NUCLEOTIDE SEQUENCE [LARGE SCALE GENOMIC DNA]</scope>
</reference>
<proteinExistence type="predicted"/>
<dbReference type="Proteomes" id="UP001189429">
    <property type="component" value="Unassembled WGS sequence"/>
</dbReference>
<comment type="caution">
    <text evidence="2">The sequence shown here is derived from an EMBL/GenBank/DDBJ whole genome shotgun (WGS) entry which is preliminary data.</text>
</comment>
<dbReference type="EMBL" id="CAUYUJ010005113">
    <property type="protein sequence ID" value="CAK0812312.1"/>
    <property type="molecule type" value="Genomic_DNA"/>
</dbReference>
<feature type="region of interest" description="Disordered" evidence="1">
    <location>
        <begin position="221"/>
        <end position="288"/>
    </location>
</feature>
<evidence type="ECO:0000313" key="2">
    <source>
        <dbReference type="EMBL" id="CAK0812312.1"/>
    </source>
</evidence>
<keyword evidence="3" id="KW-1185">Reference proteome</keyword>
<accession>A0ABN9R0U0</accession>
<evidence type="ECO:0000256" key="1">
    <source>
        <dbReference type="SAM" id="MobiDB-lite"/>
    </source>
</evidence>